<gene>
    <name evidence="1" type="ORF">ROZALSC1DRAFT_24331</name>
</gene>
<organism evidence="1 2">
    <name type="scientific">Rozella allomycis (strain CSF55)</name>
    <dbReference type="NCBI Taxonomy" id="988480"/>
    <lineage>
        <taxon>Eukaryota</taxon>
        <taxon>Fungi</taxon>
        <taxon>Fungi incertae sedis</taxon>
        <taxon>Cryptomycota</taxon>
        <taxon>Cryptomycota incertae sedis</taxon>
        <taxon>Rozella</taxon>
    </lineage>
</organism>
<reference evidence="2" key="1">
    <citation type="journal article" date="2018" name="Nat. Microbiol.">
        <title>Leveraging single-cell genomics to expand the fungal tree of life.</title>
        <authorList>
            <person name="Ahrendt S.R."/>
            <person name="Quandt C.A."/>
            <person name="Ciobanu D."/>
            <person name="Clum A."/>
            <person name="Salamov A."/>
            <person name="Andreopoulos B."/>
            <person name="Cheng J.F."/>
            <person name="Woyke T."/>
            <person name="Pelin A."/>
            <person name="Henrissat B."/>
            <person name="Reynolds N.K."/>
            <person name="Benny G.L."/>
            <person name="Smith M.E."/>
            <person name="James T.Y."/>
            <person name="Grigoriev I.V."/>
        </authorList>
    </citation>
    <scope>NUCLEOTIDE SEQUENCE [LARGE SCALE GENOMIC DNA]</scope>
    <source>
        <strain evidence="2">CSF55</strain>
    </source>
</reference>
<sequence length="192" mass="21438">MVKRSKSLDESDFEMPNPKSHIWSDEQVESLLHLRLEKYAEDFLDSKDRKRAELAQTGNGCIGPEPTLWNVMVQDFEGRDGLAACDLGQMEHEVNEMASQSSFVIPATSDVRLSATPMSERRKDKVNISQAIVSMGESLKDGLLALATVEKPKEDLSQISLLEETNKTMAKLNESLEKFSDVITSLIGHINK</sequence>
<dbReference type="AlphaFoldDB" id="A0A4P9YFD4"/>
<protein>
    <submittedName>
        <fullName evidence="1">Uncharacterized protein</fullName>
    </submittedName>
</protein>
<evidence type="ECO:0000313" key="1">
    <source>
        <dbReference type="EMBL" id="RKP17311.1"/>
    </source>
</evidence>
<proteinExistence type="predicted"/>
<evidence type="ECO:0000313" key="2">
    <source>
        <dbReference type="Proteomes" id="UP000281549"/>
    </source>
</evidence>
<dbReference type="Proteomes" id="UP000281549">
    <property type="component" value="Unassembled WGS sequence"/>
</dbReference>
<dbReference type="EMBL" id="ML005906">
    <property type="protein sequence ID" value="RKP17311.1"/>
    <property type="molecule type" value="Genomic_DNA"/>
</dbReference>
<accession>A0A4P9YFD4</accession>
<name>A0A4P9YFD4_ROZAC</name>